<dbReference type="InterPro" id="IPR032675">
    <property type="entry name" value="LRR_dom_sf"/>
</dbReference>
<gene>
    <name evidence="1" type="ORF">F3Y22_tig00110893pilonHSYRG01304</name>
</gene>
<dbReference type="SUPFAM" id="SSF52540">
    <property type="entry name" value="P-loop containing nucleoside triphosphate hydrolases"/>
    <property type="match status" value="1"/>
</dbReference>
<evidence type="ECO:0000313" key="2">
    <source>
        <dbReference type="Proteomes" id="UP000436088"/>
    </source>
</evidence>
<comment type="caution">
    <text evidence="1">The sequence shown here is derived from an EMBL/GenBank/DDBJ whole genome shotgun (WGS) entry which is preliminary data.</text>
</comment>
<reference evidence="1" key="1">
    <citation type="submission" date="2019-09" db="EMBL/GenBank/DDBJ databases">
        <title>Draft genome information of white flower Hibiscus syriacus.</title>
        <authorList>
            <person name="Kim Y.-M."/>
        </authorList>
    </citation>
    <scope>NUCLEOTIDE SEQUENCE [LARGE SCALE GENOMIC DNA]</scope>
    <source>
        <strain evidence="1">YM2019G1</strain>
    </source>
</reference>
<dbReference type="Proteomes" id="UP000436088">
    <property type="component" value="Unassembled WGS sequence"/>
</dbReference>
<accession>A0A6A2ZHR2</accession>
<sequence>MNSTVTSLDMTGVRLKSRWAKEFRWVLEQNQTLKEVTLSKTGLKDKGIVCVAAGLQEQAFGTLASRWKPVQWYSHSADVNRQQTLTRLAIIDDQSTIPDDFFRIFKSLEKNASLRCSSLRGCKGVRGDRVLHLQAIMETLQINPWIEDIDFARTSLHDTGKADAIYQRLGQNGKTEPEPENDLLKDMPLTEPKSCRLFFCGQEYAGKATLCNSKSQNFSSSKLPYIEQVKTLVNPVEQAVRTVGMKIKTFKDEDTKISIWNLAGQHEFHVSWAWEFIVSNSKRAVQQCMLPNVAVVLAHYDRVNQTSQNLQDTVTLIQKLRDKFNGYVDFYPTVFTDDARSSASVSKLTHHIRKTSKTVLQRVPRVYQLCNDLIQILSDWRSENCNKPAMKWKEFSELCQVKVPPLRIQSRHDNKEKIEMRRRVVATGLHHMGERLEDKARPRTDSSAGKNWRRFLRGSLHSQIPGMGSKVHLHNRIMALKNQHGATYSLEKYPIAIKINGIHIQVELGGQLGYYIDILACSTKSLTETLRLINQLIVPTIQSLCHGVTLTKNILRPESESMYDYKHTWDSVSDSGKVVLRDGFDLARDLLSDDDFREVLHRRYHDPYNLAVELQVPPENNPDEEENPLSNVLRVTKLILLLVE</sequence>
<dbReference type="Gene3D" id="3.80.10.10">
    <property type="entry name" value="Ribonuclease Inhibitor"/>
    <property type="match status" value="1"/>
</dbReference>
<dbReference type="PANTHER" id="PTHR47679">
    <property type="entry name" value="PROTEIN TORNADO 1"/>
    <property type="match status" value="1"/>
</dbReference>
<evidence type="ECO:0000313" key="1">
    <source>
        <dbReference type="EMBL" id="KAE8691137.1"/>
    </source>
</evidence>
<dbReference type="Gene3D" id="3.40.50.300">
    <property type="entry name" value="P-loop containing nucleotide triphosphate hydrolases"/>
    <property type="match status" value="1"/>
</dbReference>
<protein>
    <submittedName>
        <fullName evidence="1">Protein TORNADO 1</fullName>
    </submittedName>
</protein>
<organism evidence="1 2">
    <name type="scientific">Hibiscus syriacus</name>
    <name type="common">Rose of Sharon</name>
    <dbReference type="NCBI Taxonomy" id="106335"/>
    <lineage>
        <taxon>Eukaryota</taxon>
        <taxon>Viridiplantae</taxon>
        <taxon>Streptophyta</taxon>
        <taxon>Embryophyta</taxon>
        <taxon>Tracheophyta</taxon>
        <taxon>Spermatophyta</taxon>
        <taxon>Magnoliopsida</taxon>
        <taxon>eudicotyledons</taxon>
        <taxon>Gunneridae</taxon>
        <taxon>Pentapetalae</taxon>
        <taxon>rosids</taxon>
        <taxon>malvids</taxon>
        <taxon>Malvales</taxon>
        <taxon>Malvaceae</taxon>
        <taxon>Malvoideae</taxon>
        <taxon>Hibiscus</taxon>
    </lineage>
</organism>
<dbReference type="EMBL" id="VEPZ02001150">
    <property type="protein sequence ID" value="KAE8691137.1"/>
    <property type="molecule type" value="Genomic_DNA"/>
</dbReference>
<dbReference type="InterPro" id="IPR027417">
    <property type="entry name" value="P-loop_NTPase"/>
</dbReference>
<keyword evidence="2" id="KW-1185">Reference proteome</keyword>
<dbReference type="PANTHER" id="PTHR47679:SF1">
    <property type="entry name" value="PROTEIN TORNADO 1"/>
    <property type="match status" value="1"/>
</dbReference>
<dbReference type="AlphaFoldDB" id="A0A6A2ZHR2"/>
<dbReference type="SUPFAM" id="SSF52047">
    <property type="entry name" value="RNI-like"/>
    <property type="match status" value="1"/>
</dbReference>
<name>A0A6A2ZHR2_HIBSY</name>
<proteinExistence type="predicted"/>